<sequence>MNLVHVSILILYLLGLIATGIWFSRSKKISTGDDFIFAGRQLPTVVMVGTLVATWVGSGTIIGGASFVYSYGPLASLIFFAGTPLGILVLYVLARRIRVSGSYTVPQILEMRFGISVRMLAAAITILAYIGIVAYQFTGGGSIIALVTGLTPGQGATIATLIITFLALGGGLKSVAWSDFFSAAIIVTGLLIAVPLVLGHTDGFTGWWENLPEDATTFSGGLSALALLGYFLPTFLLIIADQNMYQRLGASKDPAAARHAMAGMFFASFLIYFPVIVLATAAITLLPDGDPGDAVLGLASAGLMPTVLGGLILASALAFIITTGSSFLLSVGSNIVYDGFARFSRGELSDRRRIVTHRLTILVIAVLAYVLGTFFPTVLELQMYSYTVYGVALVPPLMAAFFWRRATTPAVLTSMGLGVLVTIGWEQLADSELNAVIVSLPAAVVALVVVSLVTTPRAEALPDELADAEPGGSGPDAPDSGTTDPSTRKEP</sequence>
<feature type="transmembrane region" description="Helical" evidence="9">
    <location>
        <begin position="180"/>
        <end position="198"/>
    </location>
</feature>
<dbReference type="PANTHER" id="PTHR48086:SF7">
    <property type="entry name" value="SODIUM-SOLUTE SYMPORTER-RELATED"/>
    <property type="match status" value="1"/>
</dbReference>
<feature type="region of interest" description="Disordered" evidence="8">
    <location>
        <begin position="461"/>
        <end position="491"/>
    </location>
</feature>
<feature type="transmembrane region" description="Helical" evidence="9">
    <location>
        <begin position="6"/>
        <end position="24"/>
    </location>
</feature>
<keyword evidence="11" id="KW-1185">Reference proteome</keyword>
<comment type="subcellular location">
    <subcellularLocation>
        <location evidence="1">Membrane</location>
        <topology evidence="1">Multi-pass membrane protein</topology>
    </subcellularLocation>
</comment>
<evidence type="ECO:0000256" key="6">
    <source>
        <dbReference type="ARBA" id="ARBA00023136"/>
    </source>
</evidence>
<feature type="transmembrane region" description="Helical" evidence="9">
    <location>
        <begin position="306"/>
        <end position="337"/>
    </location>
</feature>
<dbReference type="InterPro" id="IPR050277">
    <property type="entry name" value="Sodium:Solute_Symporter"/>
</dbReference>
<feature type="transmembrane region" description="Helical" evidence="9">
    <location>
        <begin position="435"/>
        <end position="453"/>
    </location>
</feature>
<dbReference type="EMBL" id="BAAAVT010000005">
    <property type="protein sequence ID" value="GAA3057482.1"/>
    <property type="molecule type" value="Genomic_DNA"/>
</dbReference>
<protein>
    <submittedName>
        <fullName evidence="10">Sodium:solute symporter</fullName>
    </submittedName>
</protein>
<accession>A0ABP6LS40</accession>
<dbReference type="RefSeq" id="WP_344684578.1">
    <property type="nucleotide sequence ID" value="NZ_BAAAVT010000005.1"/>
</dbReference>
<feature type="transmembrane region" description="Helical" evidence="9">
    <location>
        <begin position="384"/>
        <end position="403"/>
    </location>
</feature>
<keyword evidence="3" id="KW-0813">Transport</keyword>
<keyword evidence="6 9" id="KW-0472">Membrane</keyword>
<evidence type="ECO:0000256" key="4">
    <source>
        <dbReference type="ARBA" id="ARBA00022692"/>
    </source>
</evidence>
<organism evidence="10 11">
    <name type="scientific">Nesterenkonia aethiopica</name>
    <dbReference type="NCBI Taxonomy" id="269144"/>
    <lineage>
        <taxon>Bacteria</taxon>
        <taxon>Bacillati</taxon>
        <taxon>Actinomycetota</taxon>
        <taxon>Actinomycetes</taxon>
        <taxon>Micrococcales</taxon>
        <taxon>Micrococcaceae</taxon>
        <taxon>Nesterenkonia</taxon>
    </lineage>
</organism>
<dbReference type="Gene3D" id="1.20.1730.10">
    <property type="entry name" value="Sodium/glucose cotransporter"/>
    <property type="match status" value="1"/>
</dbReference>
<keyword evidence="4 9" id="KW-0812">Transmembrane</keyword>
<feature type="transmembrane region" description="Helical" evidence="9">
    <location>
        <begin position="358"/>
        <end position="378"/>
    </location>
</feature>
<evidence type="ECO:0000256" key="3">
    <source>
        <dbReference type="ARBA" id="ARBA00022448"/>
    </source>
</evidence>
<evidence type="ECO:0000256" key="2">
    <source>
        <dbReference type="ARBA" id="ARBA00006434"/>
    </source>
</evidence>
<dbReference type="Proteomes" id="UP001500236">
    <property type="component" value="Unassembled WGS sequence"/>
</dbReference>
<dbReference type="InterPro" id="IPR001734">
    <property type="entry name" value="Na/solute_symporter"/>
</dbReference>
<name>A0ABP6LS40_9MICC</name>
<comment type="caution">
    <text evidence="10">The sequence shown here is derived from an EMBL/GenBank/DDBJ whole genome shotgun (WGS) entry which is preliminary data.</text>
</comment>
<dbReference type="Pfam" id="PF00474">
    <property type="entry name" value="SSF"/>
    <property type="match status" value="1"/>
</dbReference>
<evidence type="ECO:0000256" key="8">
    <source>
        <dbReference type="SAM" id="MobiDB-lite"/>
    </source>
</evidence>
<comment type="similarity">
    <text evidence="2 7">Belongs to the sodium:solute symporter (SSF) (TC 2.A.21) family.</text>
</comment>
<keyword evidence="5 9" id="KW-1133">Transmembrane helix</keyword>
<gene>
    <name evidence="10" type="ORF">GCM10010529_09160</name>
</gene>
<evidence type="ECO:0000256" key="9">
    <source>
        <dbReference type="SAM" id="Phobius"/>
    </source>
</evidence>
<feature type="transmembrane region" description="Helical" evidence="9">
    <location>
        <begin position="218"/>
        <end position="240"/>
    </location>
</feature>
<evidence type="ECO:0000256" key="5">
    <source>
        <dbReference type="ARBA" id="ARBA00022989"/>
    </source>
</evidence>
<evidence type="ECO:0000313" key="10">
    <source>
        <dbReference type="EMBL" id="GAA3057482.1"/>
    </source>
</evidence>
<dbReference type="InterPro" id="IPR038377">
    <property type="entry name" value="Na/Glc_symporter_sf"/>
</dbReference>
<feature type="transmembrane region" description="Helical" evidence="9">
    <location>
        <begin position="74"/>
        <end position="94"/>
    </location>
</feature>
<feature type="transmembrane region" description="Helical" evidence="9">
    <location>
        <begin position="261"/>
        <end position="286"/>
    </location>
</feature>
<proteinExistence type="inferred from homology"/>
<feature type="transmembrane region" description="Helical" evidence="9">
    <location>
        <begin position="410"/>
        <end position="429"/>
    </location>
</feature>
<reference evidence="11" key="1">
    <citation type="journal article" date="2019" name="Int. J. Syst. Evol. Microbiol.">
        <title>The Global Catalogue of Microorganisms (GCM) 10K type strain sequencing project: providing services to taxonomists for standard genome sequencing and annotation.</title>
        <authorList>
            <consortium name="The Broad Institute Genomics Platform"/>
            <consortium name="The Broad Institute Genome Sequencing Center for Infectious Disease"/>
            <person name="Wu L."/>
            <person name="Ma J."/>
        </authorList>
    </citation>
    <scope>NUCLEOTIDE SEQUENCE [LARGE SCALE GENOMIC DNA]</scope>
    <source>
        <strain evidence="11">JCM 14309</strain>
    </source>
</reference>
<dbReference type="CDD" id="cd10322">
    <property type="entry name" value="SLC5sbd"/>
    <property type="match status" value="1"/>
</dbReference>
<evidence type="ECO:0000256" key="1">
    <source>
        <dbReference type="ARBA" id="ARBA00004141"/>
    </source>
</evidence>
<evidence type="ECO:0000313" key="11">
    <source>
        <dbReference type="Proteomes" id="UP001500236"/>
    </source>
</evidence>
<feature type="transmembrane region" description="Helical" evidence="9">
    <location>
        <begin position="115"/>
        <end position="137"/>
    </location>
</feature>
<evidence type="ECO:0000256" key="7">
    <source>
        <dbReference type="RuleBase" id="RU362091"/>
    </source>
</evidence>
<feature type="transmembrane region" description="Helical" evidence="9">
    <location>
        <begin position="143"/>
        <end position="168"/>
    </location>
</feature>
<feature type="transmembrane region" description="Helical" evidence="9">
    <location>
        <begin position="45"/>
        <end position="68"/>
    </location>
</feature>
<dbReference type="PANTHER" id="PTHR48086">
    <property type="entry name" value="SODIUM/PROLINE SYMPORTER-RELATED"/>
    <property type="match status" value="1"/>
</dbReference>
<dbReference type="PROSITE" id="PS50283">
    <property type="entry name" value="NA_SOLUT_SYMP_3"/>
    <property type="match status" value="1"/>
</dbReference>